<keyword evidence="3" id="KW-1185">Reference proteome</keyword>
<sequence length="110" mass="11606">MRRLAEGLTFAAMLLVMNAASAWDGAVTGVIAGADATDGPGYEFRIDLQGSPQLCGSGSVSWAYVNRESPNYQVYVATLLAAKMAGAQVTVYTTRDAGTGYCRIGYVRVT</sequence>
<feature type="chain" id="PRO_5045912852" evidence="1">
    <location>
        <begin position="23"/>
        <end position="110"/>
    </location>
</feature>
<proteinExistence type="predicted"/>
<reference evidence="2 3" key="1">
    <citation type="journal article" date="2021" name="Int. J. Syst. Evol. Microbiol.">
        <title>Steroidobacter gossypii sp. nov., isolated from soil of cotton cropping field.</title>
        <authorList>
            <person name="Huang R."/>
            <person name="Yang S."/>
            <person name="Zhen C."/>
            <person name="Liu W."/>
        </authorList>
    </citation>
    <scope>NUCLEOTIDE SEQUENCE [LARGE SCALE GENOMIC DNA]</scope>
    <source>
        <strain evidence="2 3">S1-65</strain>
    </source>
</reference>
<protein>
    <submittedName>
        <fullName evidence="2">Uncharacterized protein</fullName>
    </submittedName>
</protein>
<evidence type="ECO:0000313" key="3">
    <source>
        <dbReference type="Proteomes" id="UP000661077"/>
    </source>
</evidence>
<evidence type="ECO:0000313" key="2">
    <source>
        <dbReference type="EMBL" id="MBM0105755.1"/>
    </source>
</evidence>
<organism evidence="2 3">
    <name type="scientific">Steroidobacter gossypii</name>
    <dbReference type="NCBI Taxonomy" id="2805490"/>
    <lineage>
        <taxon>Bacteria</taxon>
        <taxon>Pseudomonadati</taxon>
        <taxon>Pseudomonadota</taxon>
        <taxon>Gammaproteobacteria</taxon>
        <taxon>Steroidobacterales</taxon>
        <taxon>Steroidobacteraceae</taxon>
        <taxon>Steroidobacter</taxon>
    </lineage>
</organism>
<keyword evidence="1" id="KW-0732">Signal</keyword>
<name>A0ABS1WXQ5_9GAMM</name>
<feature type="signal peptide" evidence="1">
    <location>
        <begin position="1"/>
        <end position="22"/>
    </location>
</feature>
<comment type="caution">
    <text evidence="2">The sequence shown here is derived from an EMBL/GenBank/DDBJ whole genome shotgun (WGS) entry which is preliminary data.</text>
</comment>
<dbReference type="EMBL" id="JAEVLS010000002">
    <property type="protein sequence ID" value="MBM0105755.1"/>
    <property type="molecule type" value="Genomic_DNA"/>
</dbReference>
<accession>A0ABS1WXQ5</accession>
<gene>
    <name evidence="2" type="ORF">JM946_13520</name>
</gene>
<dbReference type="Proteomes" id="UP000661077">
    <property type="component" value="Unassembled WGS sequence"/>
</dbReference>
<evidence type="ECO:0000256" key="1">
    <source>
        <dbReference type="SAM" id="SignalP"/>
    </source>
</evidence>